<dbReference type="Proteomes" id="UP000233727">
    <property type="component" value="Unassembled WGS sequence"/>
</dbReference>
<evidence type="ECO:0000256" key="1">
    <source>
        <dbReference type="SAM" id="MobiDB-lite"/>
    </source>
</evidence>
<feature type="region of interest" description="Disordered" evidence="1">
    <location>
        <begin position="344"/>
        <end position="371"/>
    </location>
</feature>
<comment type="caution">
    <text evidence="4">The sequence shown here is derived from an EMBL/GenBank/DDBJ whole genome shotgun (WGS) entry which is preliminary data.</text>
</comment>
<accession>A0A2N3QKN3</accession>
<evidence type="ECO:0000259" key="3">
    <source>
        <dbReference type="SMART" id="SM00894"/>
    </source>
</evidence>
<feature type="region of interest" description="Disordered" evidence="1">
    <location>
        <begin position="291"/>
        <end position="324"/>
    </location>
</feature>
<feature type="compositionally biased region" description="Low complexity" evidence="1">
    <location>
        <begin position="306"/>
        <end position="319"/>
    </location>
</feature>
<keyword evidence="2" id="KW-0472">Membrane</keyword>
<evidence type="ECO:0000313" key="5">
    <source>
        <dbReference type="Proteomes" id="UP000233727"/>
    </source>
</evidence>
<name>A0A2N3QKN3_9BIFI</name>
<keyword evidence="2" id="KW-1133">Transmembrane helix</keyword>
<protein>
    <recommendedName>
        <fullName evidence="3">Excalibur calcium-binding domain-containing protein</fullName>
    </recommendedName>
</protein>
<sequence>MAYRCCNCLLQLLLLGRIIPYCASQSSLVDLPERTIVCSWEYHNHVKSKKNAAEAILVVVLAAVFIIGVISAKIIDTVNIPDVVSESLADALDELENAGIDEEDITVKASNFDYDTVMELVGNNSSSYSNSIDDTNFDIFDSQWGREAKIVEENPKPGRYDKNKYINVTITVRLSKRGLRQYNKAVAAMRDQDAAREKQYQQEMADQQALETRFNSLKGKIEAGQCVSVSGCMPDVEALGAQVEYVSDSDVTSSVALSPDEWRFKDDTSSDSINFNIPLVTLSVEQIPYPELHPDASESSSDRESSPNPGSSESYSDTGSSGGGSNRWQYYKNCKQVWNALGHGITSSDPGYSRDLDADGDGRACEVKPNY</sequence>
<feature type="transmembrane region" description="Helical" evidence="2">
    <location>
        <begin position="55"/>
        <end position="75"/>
    </location>
</feature>
<reference evidence="4 5" key="1">
    <citation type="submission" date="2017-10" db="EMBL/GenBank/DDBJ databases">
        <title>Bifidobacterium genomics.</title>
        <authorList>
            <person name="Lugli G.A."/>
            <person name="Milani C."/>
            <person name="Mancabelli L."/>
        </authorList>
    </citation>
    <scope>NUCLEOTIDE SEQUENCE [LARGE SCALE GENOMIC DNA]</scope>
    <source>
        <strain evidence="4 5">1542B</strain>
    </source>
</reference>
<keyword evidence="2" id="KW-0812">Transmembrane</keyword>
<proteinExistence type="predicted"/>
<dbReference type="SMART" id="SM00894">
    <property type="entry name" value="Excalibur"/>
    <property type="match status" value="1"/>
</dbReference>
<evidence type="ECO:0000313" key="4">
    <source>
        <dbReference type="EMBL" id="PKU92248.1"/>
    </source>
</evidence>
<feature type="compositionally biased region" description="Basic and acidic residues" evidence="1">
    <location>
        <begin position="292"/>
        <end position="305"/>
    </location>
</feature>
<dbReference type="InterPro" id="IPR008613">
    <property type="entry name" value="Excalibur_Ca-bd_domain"/>
</dbReference>
<feature type="domain" description="Excalibur calcium-binding" evidence="3">
    <location>
        <begin position="330"/>
        <end position="366"/>
    </location>
</feature>
<organism evidence="4 5">
    <name type="scientific">Bifidobacterium thermophilum</name>
    <dbReference type="NCBI Taxonomy" id="33905"/>
    <lineage>
        <taxon>Bacteria</taxon>
        <taxon>Bacillati</taxon>
        <taxon>Actinomycetota</taxon>
        <taxon>Actinomycetes</taxon>
        <taxon>Bifidobacteriales</taxon>
        <taxon>Bifidobacteriaceae</taxon>
        <taxon>Bifidobacterium</taxon>
    </lineage>
</organism>
<evidence type="ECO:0000256" key="2">
    <source>
        <dbReference type="SAM" id="Phobius"/>
    </source>
</evidence>
<dbReference type="Pfam" id="PF05901">
    <property type="entry name" value="Excalibur"/>
    <property type="match status" value="1"/>
</dbReference>
<gene>
    <name evidence="4" type="ORF">CQR47_0844</name>
</gene>
<dbReference type="EMBL" id="PCGY01000012">
    <property type="protein sequence ID" value="PKU92248.1"/>
    <property type="molecule type" value="Genomic_DNA"/>
</dbReference>
<feature type="compositionally biased region" description="Basic and acidic residues" evidence="1">
    <location>
        <begin position="352"/>
        <end position="371"/>
    </location>
</feature>
<dbReference type="AlphaFoldDB" id="A0A2N3QKN3"/>